<dbReference type="PROSITE" id="PS51257">
    <property type="entry name" value="PROKAR_LIPOPROTEIN"/>
    <property type="match status" value="1"/>
</dbReference>
<feature type="signal peptide" evidence="1">
    <location>
        <begin position="1"/>
        <end position="24"/>
    </location>
</feature>
<keyword evidence="1" id="KW-0732">Signal</keyword>
<feature type="chain" id="PRO_5045889135" evidence="1">
    <location>
        <begin position="25"/>
        <end position="397"/>
    </location>
</feature>
<protein>
    <submittedName>
        <fullName evidence="2">WD40/YVTN/BNR-like repeat-containing protein</fullName>
    </submittedName>
</protein>
<proteinExistence type="predicted"/>
<comment type="caution">
    <text evidence="2">The sequence shown here is derived from an EMBL/GenBank/DDBJ whole genome shotgun (WGS) entry which is preliminary data.</text>
</comment>
<evidence type="ECO:0000256" key="1">
    <source>
        <dbReference type="SAM" id="SignalP"/>
    </source>
</evidence>
<dbReference type="RefSeq" id="WP_379774030.1">
    <property type="nucleotide sequence ID" value="NZ_JBHSMZ010000016.1"/>
</dbReference>
<organism evidence="2 3">
    <name type="scientific">Massilia aerilata</name>
    <dbReference type="NCBI Taxonomy" id="453817"/>
    <lineage>
        <taxon>Bacteria</taxon>
        <taxon>Pseudomonadati</taxon>
        <taxon>Pseudomonadota</taxon>
        <taxon>Betaproteobacteria</taxon>
        <taxon>Burkholderiales</taxon>
        <taxon>Oxalobacteraceae</taxon>
        <taxon>Telluria group</taxon>
        <taxon>Massilia</taxon>
    </lineage>
</organism>
<dbReference type="Gene3D" id="2.130.10.10">
    <property type="entry name" value="YVTN repeat-like/Quinoprotein amine dehydrogenase"/>
    <property type="match status" value="1"/>
</dbReference>
<reference evidence="3" key="1">
    <citation type="journal article" date="2019" name="Int. J. Syst. Evol. Microbiol.">
        <title>The Global Catalogue of Microorganisms (GCM) 10K type strain sequencing project: providing services to taxonomists for standard genome sequencing and annotation.</title>
        <authorList>
            <consortium name="The Broad Institute Genomics Platform"/>
            <consortium name="The Broad Institute Genome Sequencing Center for Infectious Disease"/>
            <person name="Wu L."/>
            <person name="Ma J."/>
        </authorList>
    </citation>
    <scope>NUCLEOTIDE SEQUENCE [LARGE SCALE GENOMIC DNA]</scope>
    <source>
        <strain evidence="3">CGMCC 4.5798</strain>
    </source>
</reference>
<evidence type="ECO:0000313" key="2">
    <source>
        <dbReference type="EMBL" id="MFC5550836.1"/>
    </source>
</evidence>
<keyword evidence="3" id="KW-1185">Reference proteome</keyword>
<dbReference type="EMBL" id="JBHSMZ010000016">
    <property type="protein sequence ID" value="MFC5550836.1"/>
    <property type="molecule type" value="Genomic_DNA"/>
</dbReference>
<dbReference type="InterPro" id="IPR015943">
    <property type="entry name" value="WD40/YVTN_repeat-like_dom_sf"/>
</dbReference>
<dbReference type="Proteomes" id="UP001596086">
    <property type="component" value="Unassembled WGS sequence"/>
</dbReference>
<evidence type="ECO:0000313" key="3">
    <source>
        <dbReference type="Proteomes" id="UP001596086"/>
    </source>
</evidence>
<dbReference type="SUPFAM" id="SSF110296">
    <property type="entry name" value="Oligoxyloglucan reducing end-specific cellobiohydrolase"/>
    <property type="match status" value="1"/>
</dbReference>
<name>A0ABW0S3D4_9BURK</name>
<gene>
    <name evidence="2" type="ORF">ACFPO9_20150</name>
</gene>
<accession>A0ABW0S3D4</accession>
<sequence>MIQHRSGAALAAASLLLAACGAGSIEPAPVNTATKIEVLATSTRGIGNVVYKDGAAWATLSNSAQDGSAVMKTPLPLQAASRWSDVPLGACALPKQEAGGMARTPMLRALGSTLWLFQPAQERRQGQLGEHSLCALDGSGTFAGRDQPLESCIGEWCAPLAMDELKLAGNRLYTNAGGGPNLFVSDNAAANWRVVLGQFDSMICTHQAFELVGDRLLVGGECPLDSAYLRAYRLGADGRLASNAELPITLPTLENRNVQFIEQVANTQRVFAGVEGGLLRSEDGGQSFKFVIQQPLEGGKTYPYIRAFLALSGKPDTMVVGGFDKANALPYLAWSADGGSTWTDISPLLPGHARAAGDTAMAEVTSLSQDPQGRVIVTMNLKGGTEGRVLLLTLGKA</sequence>